<protein>
    <recommendedName>
        <fullName evidence="2">Guanylate cyclase domain-containing protein</fullName>
    </recommendedName>
</protein>
<dbReference type="EMBL" id="BRYB01003315">
    <property type="protein sequence ID" value="GMI34499.1"/>
    <property type="molecule type" value="Genomic_DNA"/>
</dbReference>
<gene>
    <name evidence="3" type="ORF">TeGR_g11476</name>
</gene>
<dbReference type="CDD" id="cd07302">
    <property type="entry name" value="CHD"/>
    <property type="match status" value="2"/>
</dbReference>
<dbReference type="InterPro" id="IPR001054">
    <property type="entry name" value="A/G_cyclase"/>
</dbReference>
<dbReference type="SUPFAM" id="SSF55073">
    <property type="entry name" value="Nucleotide cyclase"/>
    <property type="match status" value="2"/>
</dbReference>
<feature type="non-terminal residue" evidence="3">
    <location>
        <position position="463"/>
    </location>
</feature>
<accession>A0ABQ6MX89</accession>
<dbReference type="PANTHER" id="PTHR47455">
    <property type="entry name" value="ADENYLYL CYCLASE BETA"/>
    <property type="match status" value="1"/>
</dbReference>
<proteinExistence type="predicted"/>
<sequence>MNPPIPTPSVPPLSGVPPATPRESALASAISSAEASLRQQHEQAFSALRKELKEFAEAKQRQPNMVINRVSSPSFVAEPHFTTHASSTLLFADISGYTALAQSLGAAGAEGTEALSSALDNFFGIAISSIYRFGGDVIKFCGDAILCVFQPDRTTSPDQAALAAAKCSLELKSKLRFFKAGKVELDLKQMLAFGDIIGNYVGDKTLNHFEFLTTGQPLKQIAETEHYVEPGDIILSREIYDVLGDQVVVKDVSVEAAARGFKLLMDTNALDSGVASSLSGIHGDSVRELNAAKNVRLASEKQAILEMFNEPYVVEKLTGFAGSWSRLERSSSSMRSRVSRHDLCTIMFTDDKGTVAIIVFSGRESNTISACRCALGIKENFEGYDISSGIGIATGKVFFGPVGDERRCEMAWIGDSVNLSARLMGKAKDTIMVDKATSENACGECAFEMFGMVELKGKGAVAL</sequence>
<dbReference type="PROSITE" id="PS50125">
    <property type="entry name" value="GUANYLATE_CYCLASE_2"/>
    <property type="match status" value="2"/>
</dbReference>
<keyword evidence="4" id="KW-1185">Reference proteome</keyword>
<dbReference type="Proteomes" id="UP001165060">
    <property type="component" value="Unassembled WGS sequence"/>
</dbReference>
<evidence type="ECO:0000313" key="4">
    <source>
        <dbReference type="Proteomes" id="UP001165060"/>
    </source>
</evidence>
<evidence type="ECO:0000256" key="1">
    <source>
        <dbReference type="SAM" id="MobiDB-lite"/>
    </source>
</evidence>
<feature type="domain" description="Guanylate cyclase" evidence="2">
    <location>
        <begin position="88"/>
        <end position="225"/>
    </location>
</feature>
<evidence type="ECO:0000259" key="2">
    <source>
        <dbReference type="PROSITE" id="PS50125"/>
    </source>
</evidence>
<name>A0ABQ6MX89_9STRA</name>
<dbReference type="InterPro" id="IPR029787">
    <property type="entry name" value="Nucleotide_cyclase"/>
</dbReference>
<comment type="caution">
    <text evidence="3">The sequence shown here is derived from an EMBL/GenBank/DDBJ whole genome shotgun (WGS) entry which is preliminary data.</text>
</comment>
<feature type="region of interest" description="Disordered" evidence="1">
    <location>
        <begin position="1"/>
        <end position="28"/>
    </location>
</feature>
<feature type="domain" description="Guanylate cyclase" evidence="2">
    <location>
        <begin position="374"/>
        <end position="424"/>
    </location>
</feature>
<feature type="compositionally biased region" description="Pro residues" evidence="1">
    <location>
        <begin position="1"/>
        <end position="20"/>
    </location>
</feature>
<reference evidence="3 4" key="1">
    <citation type="journal article" date="2023" name="Commun. Biol.">
        <title>Genome analysis of Parmales, the sister group of diatoms, reveals the evolutionary specialization of diatoms from phago-mixotrophs to photoautotrophs.</title>
        <authorList>
            <person name="Ban H."/>
            <person name="Sato S."/>
            <person name="Yoshikawa S."/>
            <person name="Yamada K."/>
            <person name="Nakamura Y."/>
            <person name="Ichinomiya M."/>
            <person name="Sato N."/>
            <person name="Blanc-Mathieu R."/>
            <person name="Endo H."/>
            <person name="Kuwata A."/>
            <person name="Ogata H."/>
        </authorList>
    </citation>
    <scope>NUCLEOTIDE SEQUENCE [LARGE SCALE GENOMIC DNA]</scope>
</reference>
<dbReference type="PANTHER" id="PTHR47455:SF1">
    <property type="entry name" value="GUANYLATE CYCLASE DOMAIN-CONTAINING PROTEIN"/>
    <property type="match status" value="1"/>
</dbReference>
<evidence type="ECO:0000313" key="3">
    <source>
        <dbReference type="EMBL" id="GMI34499.1"/>
    </source>
</evidence>
<dbReference type="Gene3D" id="3.30.70.1230">
    <property type="entry name" value="Nucleotide cyclase"/>
    <property type="match status" value="2"/>
</dbReference>
<organism evidence="3 4">
    <name type="scientific">Tetraparma gracilis</name>
    <dbReference type="NCBI Taxonomy" id="2962635"/>
    <lineage>
        <taxon>Eukaryota</taxon>
        <taxon>Sar</taxon>
        <taxon>Stramenopiles</taxon>
        <taxon>Ochrophyta</taxon>
        <taxon>Bolidophyceae</taxon>
        <taxon>Parmales</taxon>
        <taxon>Triparmaceae</taxon>
        <taxon>Tetraparma</taxon>
    </lineage>
</organism>